<evidence type="ECO:0000256" key="1">
    <source>
        <dbReference type="SAM" id="SignalP"/>
    </source>
</evidence>
<name>A0A5C6FSQ6_9PLAN</name>
<feature type="chain" id="PRO_5023140552" evidence="1">
    <location>
        <begin position="20"/>
        <end position="198"/>
    </location>
</feature>
<dbReference type="Proteomes" id="UP000316476">
    <property type="component" value="Unassembled WGS sequence"/>
</dbReference>
<keyword evidence="1" id="KW-0732">Signal</keyword>
<dbReference type="RefSeq" id="WP_146411175.1">
    <property type="nucleotide sequence ID" value="NZ_SJPZ01000001.1"/>
</dbReference>
<sequence precursor="true">MCRILCIIAASLCLASSEAQEPAPADNPFNAETSVAASALGDKAIPGSVTFAFDGGTLRCTFGTRNRNATPNIAMIVFPSSVEVMTKRTGIPIKRRGKEAVVIVSTDERKFVQLTHTSVGTWSKKRIAEMSGRPTSVAENSFVSAVVHALSNDLPVSLWASDAQDALEAGTWCKLFDVNLASVTDDSFGDPFGGDPFK</sequence>
<gene>
    <name evidence="2" type="ORF">V7x_08720</name>
</gene>
<dbReference type="EMBL" id="SJPZ01000001">
    <property type="protein sequence ID" value="TWU65326.1"/>
    <property type="molecule type" value="Genomic_DNA"/>
</dbReference>
<feature type="signal peptide" evidence="1">
    <location>
        <begin position="1"/>
        <end position="19"/>
    </location>
</feature>
<proteinExistence type="predicted"/>
<accession>A0A5C6FSQ6</accession>
<evidence type="ECO:0000313" key="3">
    <source>
        <dbReference type="Proteomes" id="UP000316476"/>
    </source>
</evidence>
<comment type="caution">
    <text evidence="2">The sequence shown here is derived from an EMBL/GenBank/DDBJ whole genome shotgun (WGS) entry which is preliminary data.</text>
</comment>
<evidence type="ECO:0000313" key="2">
    <source>
        <dbReference type="EMBL" id="TWU65326.1"/>
    </source>
</evidence>
<dbReference type="OrthoDB" id="9833503at2"/>
<protein>
    <submittedName>
        <fullName evidence="2">Uncharacterized protein</fullName>
    </submittedName>
</protein>
<reference evidence="2 3" key="1">
    <citation type="submission" date="2019-02" db="EMBL/GenBank/DDBJ databases">
        <title>Deep-cultivation of Planctomycetes and their phenomic and genomic characterization uncovers novel biology.</title>
        <authorList>
            <person name="Wiegand S."/>
            <person name="Jogler M."/>
            <person name="Boedeker C."/>
            <person name="Pinto D."/>
            <person name="Vollmers J."/>
            <person name="Rivas-Marin E."/>
            <person name="Kohn T."/>
            <person name="Peeters S.H."/>
            <person name="Heuer A."/>
            <person name="Rast P."/>
            <person name="Oberbeckmann S."/>
            <person name="Bunk B."/>
            <person name="Jeske O."/>
            <person name="Meyerdierks A."/>
            <person name="Storesund J.E."/>
            <person name="Kallscheuer N."/>
            <person name="Luecker S."/>
            <person name="Lage O.M."/>
            <person name="Pohl T."/>
            <person name="Merkel B.J."/>
            <person name="Hornburger P."/>
            <person name="Mueller R.-W."/>
            <person name="Bruemmer F."/>
            <person name="Labrenz M."/>
            <person name="Spormann A.M."/>
            <person name="Op Den Camp H."/>
            <person name="Overmann J."/>
            <person name="Amann R."/>
            <person name="Jetten M.S.M."/>
            <person name="Mascher T."/>
            <person name="Medema M.H."/>
            <person name="Devos D.P."/>
            <person name="Kaster A.-K."/>
            <person name="Ovreas L."/>
            <person name="Rohde M."/>
            <person name="Galperin M.Y."/>
            <person name="Jogler C."/>
        </authorList>
    </citation>
    <scope>NUCLEOTIDE SEQUENCE [LARGE SCALE GENOMIC DNA]</scope>
    <source>
        <strain evidence="2 3">V7</strain>
    </source>
</reference>
<organism evidence="2 3">
    <name type="scientific">Crateriforma conspicua</name>
    <dbReference type="NCBI Taxonomy" id="2527996"/>
    <lineage>
        <taxon>Bacteria</taxon>
        <taxon>Pseudomonadati</taxon>
        <taxon>Planctomycetota</taxon>
        <taxon>Planctomycetia</taxon>
        <taxon>Planctomycetales</taxon>
        <taxon>Planctomycetaceae</taxon>
        <taxon>Crateriforma</taxon>
    </lineage>
</organism>
<dbReference type="AlphaFoldDB" id="A0A5C6FSQ6"/>